<gene>
    <name evidence="1" type="ORF">PV05_10495</name>
</gene>
<dbReference type="Proteomes" id="UP000054342">
    <property type="component" value="Unassembled WGS sequence"/>
</dbReference>
<dbReference type="RefSeq" id="XP_013312393.1">
    <property type="nucleotide sequence ID" value="XM_013456939.1"/>
</dbReference>
<reference evidence="1 2" key="1">
    <citation type="submission" date="2015-01" db="EMBL/GenBank/DDBJ databases">
        <title>The Genome Sequence of Exophiala xenobiotica CBS118157.</title>
        <authorList>
            <consortium name="The Broad Institute Genomics Platform"/>
            <person name="Cuomo C."/>
            <person name="de Hoog S."/>
            <person name="Gorbushina A."/>
            <person name="Stielow B."/>
            <person name="Teixiera M."/>
            <person name="Abouelleil A."/>
            <person name="Chapman S.B."/>
            <person name="Priest M."/>
            <person name="Young S.K."/>
            <person name="Wortman J."/>
            <person name="Nusbaum C."/>
            <person name="Birren B."/>
        </authorList>
    </citation>
    <scope>NUCLEOTIDE SEQUENCE [LARGE SCALE GENOMIC DNA]</scope>
    <source>
        <strain evidence="1 2">CBS 118157</strain>
    </source>
</reference>
<dbReference type="HOGENOM" id="CLU_2512653_0_0_1"/>
<dbReference type="GeneID" id="25332403"/>
<proteinExistence type="predicted"/>
<evidence type="ECO:0000313" key="2">
    <source>
        <dbReference type="Proteomes" id="UP000054342"/>
    </source>
</evidence>
<sequence length="85" mass="9379">MGKYGAPAPRTQGEVPLRIGLEDSSPEDYTNGQQILEMDPETNLEAIFGPLPSLSAAIFPDEQFDSFTGFEPLDFGDECHMEAWL</sequence>
<accession>A0A0D2EVC7</accession>
<keyword evidence="2" id="KW-1185">Reference proteome</keyword>
<dbReference type="EMBL" id="KN847322">
    <property type="protein sequence ID" value="KIW51809.1"/>
    <property type="molecule type" value="Genomic_DNA"/>
</dbReference>
<name>A0A0D2EVC7_9EURO</name>
<dbReference type="AlphaFoldDB" id="A0A0D2EVC7"/>
<organism evidence="1 2">
    <name type="scientific">Exophiala xenobiotica</name>
    <dbReference type="NCBI Taxonomy" id="348802"/>
    <lineage>
        <taxon>Eukaryota</taxon>
        <taxon>Fungi</taxon>
        <taxon>Dikarya</taxon>
        <taxon>Ascomycota</taxon>
        <taxon>Pezizomycotina</taxon>
        <taxon>Eurotiomycetes</taxon>
        <taxon>Chaetothyriomycetidae</taxon>
        <taxon>Chaetothyriales</taxon>
        <taxon>Herpotrichiellaceae</taxon>
        <taxon>Exophiala</taxon>
    </lineage>
</organism>
<evidence type="ECO:0000313" key="1">
    <source>
        <dbReference type="EMBL" id="KIW51809.1"/>
    </source>
</evidence>
<protein>
    <submittedName>
        <fullName evidence="1">Uncharacterized protein</fullName>
    </submittedName>
</protein>